<dbReference type="Proteomes" id="UP000823405">
    <property type="component" value="Unassembled WGS sequence"/>
</dbReference>
<feature type="signal peptide" evidence="1">
    <location>
        <begin position="1"/>
        <end position="18"/>
    </location>
</feature>
<evidence type="ECO:0000313" key="2">
    <source>
        <dbReference type="EMBL" id="KAG0321534.1"/>
    </source>
</evidence>
<name>A0A9P6RLZ2_9FUNG</name>
<sequence>MLLIKTVLVLCSATVALAARAVVSGAVFEGMDTTDPSAEGAMIFENPENHAAAAASILTYAASNANFRPAEQPPKSLGSALDAFVRRTCSFEGFMSRGESDDNKLRLDGSLTQFEEAIRDQLDDPLTARGLRDLIPGYIQDKSLKDWTMSLVVLSKPEDSNKVNIKLARVSLTLSRDKKGTAYIPKQTASLMVTNLQVIPSVLAANAERFAEMMPIYKVHDFIDFFASPKVPEDDDEEEIFGEFVTCSTRRQQQAHRQNVLSW</sequence>
<comment type="caution">
    <text evidence="2">The sequence shown here is derived from an EMBL/GenBank/DDBJ whole genome shotgun (WGS) entry which is preliminary data.</text>
</comment>
<evidence type="ECO:0000313" key="3">
    <source>
        <dbReference type="Proteomes" id="UP000823405"/>
    </source>
</evidence>
<accession>A0A9P6RLZ2</accession>
<dbReference type="OrthoDB" id="2441166at2759"/>
<keyword evidence="1" id="KW-0732">Signal</keyword>
<feature type="chain" id="PRO_5040306167" evidence="1">
    <location>
        <begin position="19"/>
        <end position="263"/>
    </location>
</feature>
<organism evidence="2 3">
    <name type="scientific">Linnemannia gamsii</name>
    <dbReference type="NCBI Taxonomy" id="64522"/>
    <lineage>
        <taxon>Eukaryota</taxon>
        <taxon>Fungi</taxon>
        <taxon>Fungi incertae sedis</taxon>
        <taxon>Mucoromycota</taxon>
        <taxon>Mortierellomycotina</taxon>
        <taxon>Mortierellomycetes</taxon>
        <taxon>Mortierellales</taxon>
        <taxon>Mortierellaceae</taxon>
        <taxon>Linnemannia</taxon>
    </lineage>
</organism>
<keyword evidence="3" id="KW-1185">Reference proteome</keyword>
<protein>
    <submittedName>
        <fullName evidence="2">Uncharacterized protein</fullName>
    </submittedName>
</protein>
<evidence type="ECO:0000256" key="1">
    <source>
        <dbReference type="SAM" id="SignalP"/>
    </source>
</evidence>
<proteinExistence type="predicted"/>
<dbReference type="EMBL" id="JAAAIN010000060">
    <property type="protein sequence ID" value="KAG0321534.1"/>
    <property type="molecule type" value="Genomic_DNA"/>
</dbReference>
<reference evidence="2" key="1">
    <citation type="journal article" date="2020" name="Fungal Divers.">
        <title>Resolving the Mortierellaceae phylogeny through synthesis of multi-gene phylogenetics and phylogenomics.</title>
        <authorList>
            <person name="Vandepol N."/>
            <person name="Liber J."/>
            <person name="Desiro A."/>
            <person name="Na H."/>
            <person name="Kennedy M."/>
            <person name="Barry K."/>
            <person name="Grigoriev I.V."/>
            <person name="Miller A.N."/>
            <person name="O'Donnell K."/>
            <person name="Stajich J.E."/>
            <person name="Bonito G."/>
        </authorList>
    </citation>
    <scope>NUCLEOTIDE SEQUENCE</scope>
    <source>
        <strain evidence="2">NVP60</strain>
    </source>
</reference>
<dbReference type="AlphaFoldDB" id="A0A9P6RLZ2"/>
<gene>
    <name evidence="2" type="ORF">BGZ97_011039</name>
</gene>